<dbReference type="SMART" id="SM01019">
    <property type="entry name" value="B3"/>
    <property type="match status" value="2"/>
</dbReference>
<feature type="domain" description="TF-B3" evidence="7">
    <location>
        <begin position="1"/>
        <end position="65"/>
    </location>
</feature>
<dbReference type="GO" id="GO:0005634">
    <property type="term" value="C:nucleus"/>
    <property type="evidence" value="ECO:0007669"/>
    <property type="project" value="UniProtKB-SubCell"/>
</dbReference>
<dbReference type="Pfam" id="PF02362">
    <property type="entry name" value="B3"/>
    <property type="match status" value="2"/>
</dbReference>
<keyword evidence="3" id="KW-0238">DNA-binding</keyword>
<evidence type="ECO:0000256" key="4">
    <source>
        <dbReference type="ARBA" id="ARBA00023163"/>
    </source>
</evidence>
<sequence length="372" mass="43578">MSNPVFLRLPNSTEWKVYWMKRDGDVWFRNGWKEFAEYLSLDVAQFLMFQHQGKSHFKVVIFGKNALEIKYPSSSRVADKKRSLEVDESDCSVEIVPSFVGKRQKYSSPSSPSRKKMKINPKEEPESYSNHAETMHEVKKVPPSIDIDDMSKALFEEVKKNFKSENNFFICRCQRTYTERDLMIIPKEFWEHLHAKDGDAATLSVKGITWDVRIKFSSKQVSFCESWKKFFQDNNLKLGDVCAFVQDKYQGFSFEVVIYRLGDNCSTLLSEDQKELSRSFLLQPLETLKLLKLTTDVRRSTNEFTLASTSGIMLHFIVRHVLEKLIHNDDTYHGWQVRVLYYPHYSSVKFSVGWLDFVRDCDLKEDDACHLQ</sequence>
<dbReference type="PANTHER" id="PTHR31920:SF108">
    <property type="entry name" value="B3 DOMAIN-CONTAINING TRANSCRIPTION FACTOR VRN1-LIKE"/>
    <property type="match status" value="1"/>
</dbReference>
<evidence type="ECO:0000256" key="6">
    <source>
        <dbReference type="SAM" id="MobiDB-lite"/>
    </source>
</evidence>
<dbReference type="Gene3D" id="2.40.330.10">
    <property type="entry name" value="DNA-binding pseudobarrel domain"/>
    <property type="match status" value="3"/>
</dbReference>
<proteinExistence type="predicted"/>
<keyword evidence="2" id="KW-0805">Transcription regulation</keyword>
<reference evidence="8 9" key="1">
    <citation type="submission" date="2024-01" db="EMBL/GenBank/DDBJ databases">
        <title>The genomes of 5 underutilized Papilionoideae crops provide insights into root nodulation and disease resistanc.</title>
        <authorList>
            <person name="Yuan L."/>
        </authorList>
    </citation>
    <scope>NUCLEOTIDE SEQUENCE [LARGE SCALE GENOMIC DNA]</scope>
    <source>
        <strain evidence="8">ZHUSHIDOU_FW_LH</strain>
        <tissue evidence="8">Leaf</tissue>
    </source>
</reference>
<dbReference type="EMBL" id="JAYWIO010000003">
    <property type="protein sequence ID" value="KAK7273715.1"/>
    <property type="molecule type" value="Genomic_DNA"/>
</dbReference>
<dbReference type="SUPFAM" id="SSF101936">
    <property type="entry name" value="DNA-binding pseudobarrel domain"/>
    <property type="match status" value="3"/>
</dbReference>
<keyword evidence="5" id="KW-0539">Nucleus</keyword>
<gene>
    <name evidence="8" type="ORF">RIF29_14775</name>
</gene>
<protein>
    <recommendedName>
        <fullName evidence="7">TF-B3 domain-containing protein</fullName>
    </recommendedName>
</protein>
<dbReference type="PANTHER" id="PTHR31920">
    <property type="entry name" value="B3 DOMAIN-CONTAINING"/>
    <property type="match status" value="1"/>
</dbReference>
<name>A0AAN9IE20_CROPI</name>
<evidence type="ECO:0000256" key="2">
    <source>
        <dbReference type="ARBA" id="ARBA00023015"/>
    </source>
</evidence>
<organism evidence="8 9">
    <name type="scientific">Crotalaria pallida</name>
    <name type="common">Smooth rattlebox</name>
    <name type="synonym">Crotalaria striata</name>
    <dbReference type="NCBI Taxonomy" id="3830"/>
    <lineage>
        <taxon>Eukaryota</taxon>
        <taxon>Viridiplantae</taxon>
        <taxon>Streptophyta</taxon>
        <taxon>Embryophyta</taxon>
        <taxon>Tracheophyta</taxon>
        <taxon>Spermatophyta</taxon>
        <taxon>Magnoliopsida</taxon>
        <taxon>eudicotyledons</taxon>
        <taxon>Gunneridae</taxon>
        <taxon>Pentapetalae</taxon>
        <taxon>rosids</taxon>
        <taxon>fabids</taxon>
        <taxon>Fabales</taxon>
        <taxon>Fabaceae</taxon>
        <taxon>Papilionoideae</taxon>
        <taxon>50 kb inversion clade</taxon>
        <taxon>genistoids sensu lato</taxon>
        <taxon>core genistoids</taxon>
        <taxon>Crotalarieae</taxon>
        <taxon>Crotalaria</taxon>
    </lineage>
</organism>
<dbReference type="PROSITE" id="PS50863">
    <property type="entry name" value="B3"/>
    <property type="match status" value="2"/>
</dbReference>
<keyword evidence="4" id="KW-0804">Transcription</keyword>
<keyword evidence="9" id="KW-1185">Reference proteome</keyword>
<dbReference type="Proteomes" id="UP001372338">
    <property type="component" value="Unassembled WGS sequence"/>
</dbReference>
<accession>A0AAN9IE20</accession>
<evidence type="ECO:0000313" key="8">
    <source>
        <dbReference type="EMBL" id="KAK7273715.1"/>
    </source>
</evidence>
<feature type="domain" description="TF-B3" evidence="7">
    <location>
        <begin position="168"/>
        <end position="262"/>
    </location>
</feature>
<evidence type="ECO:0000256" key="1">
    <source>
        <dbReference type="ARBA" id="ARBA00004123"/>
    </source>
</evidence>
<evidence type="ECO:0000256" key="5">
    <source>
        <dbReference type="ARBA" id="ARBA00023242"/>
    </source>
</evidence>
<dbReference type="InterPro" id="IPR050655">
    <property type="entry name" value="Plant_B3_domain"/>
</dbReference>
<evidence type="ECO:0000313" key="9">
    <source>
        <dbReference type="Proteomes" id="UP001372338"/>
    </source>
</evidence>
<comment type="caution">
    <text evidence="8">The sequence shown here is derived from an EMBL/GenBank/DDBJ whole genome shotgun (WGS) entry which is preliminary data.</text>
</comment>
<dbReference type="GO" id="GO:0003677">
    <property type="term" value="F:DNA binding"/>
    <property type="evidence" value="ECO:0007669"/>
    <property type="project" value="UniProtKB-KW"/>
</dbReference>
<evidence type="ECO:0000259" key="7">
    <source>
        <dbReference type="PROSITE" id="PS50863"/>
    </source>
</evidence>
<dbReference type="InterPro" id="IPR015300">
    <property type="entry name" value="DNA-bd_pseudobarrel_sf"/>
</dbReference>
<dbReference type="AlphaFoldDB" id="A0AAN9IE20"/>
<comment type="subcellular location">
    <subcellularLocation>
        <location evidence="1">Nucleus</location>
    </subcellularLocation>
</comment>
<evidence type="ECO:0000256" key="3">
    <source>
        <dbReference type="ARBA" id="ARBA00023125"/>
    </source>
</evidence>
<dbReference type="CDD" id="cd10017">
    <property type="entry name" value="B3_DNA"/>
    <property type="match status" value="2"/>
</dbReference>
<dbReference type="InterPro" id="IPR003340">
    <property type="entry name" value="B3_DNA-bd"/>
</dbReference>
<feature type="region of interest" description="Disordered" evidence="6">
    <location>
        <begin position="103"/>
        <end position="130"/>
    </location>
</feature>